<dbReference type="EMBL" id="CP064981">
    <property type="protein sequence ID" value="QQR92166.1"/>
    <property type="molecule type" value="Genomic_DNA"/>
</dbReference>
<protein>
    <submittedName>
        <fullName evidence="1">Class I SAM-dependent methyltransferase</fullName>
    </submittedName>
</protein>
<dbReference type="GO" id="GO:0008168">
    <property type="term" value="F:methyltransferase activity"/>
    <property type="evidence" value="ECO:0007669"/>
    <property type="project" value="UniProtKB-KW"/>
</dbReference>
<dbReference type="Gene3D" id="3.40.50.150">
    <property type="entry name" value="Vaccinia Virus protein VP39"/>
    <property type="match status" value="1"/>
</dbReference>
<dbReference type="AlphaFoldDB" id="A0A7T9I1L8"/>
<dbReference type="SUPFAM" id="SSF53335">
    <property type="entry name" value="S-adenosyl-L-methionine-dependent methyltransferases"/>
    <property type="match status" value="1"/>
</dbReference>
<name>A0A7T9I1L8_9ARCH</name>
<organism evidence="1">
    <name type="scientific">Candidatus Iainarchaeum sp</name>
    <dbReference type="NCBI Taxonomy" id="3101447"/>
    <lineage>
        <taxon>Archaea</taxon>
        <taxon>Candidatus Iainarchaeota</taxon>
        <taxon>Candidatus Iainarchaeia</taxon>
        <taxon>Candidatus Iainarchaeales</taxon>
        <taxon>Candidatus Iainarchaeaceae</taxon>
        <taxon>Candidatus Iainarchaeum</taxon>
    </lineage>
</organism>
<proteinExistence type="predicted"/>
<sequence length="372" mass="42326">MPKAKPAGTPGRRPNSRRPGLIFPLDRAKWYRRLEVRAARYKRRITKHEIKFRDLDRVTQNEILAFLDKESLSHHVTPFSATISAGLPIAVANGSEKSVLPIAALSLLNLAASSGAASTNNELLRRVRIRIQHSNNKKIKHYLTDSKYFFIDKNGNVIFTDSNPFLALRKRVRANESDQRPSRGMRAFDRMGDIYFRVAWPYLWSQIQLPFFRYRALRKAADIQKGMTVVEVASGAIPYHSLFRKAVGKEGKLIVGDVNPRVTKDSRRIMRGIQFVERMVRGKKPSEKAEPHYLTFSTKKLPFPDNSVDRVVGSYVYEVDVRELARVLKKGGKFVLVEGGGCRYHELDAMMKRGIIHQAHANGITTLTKLTN</sequence>
<dbReference type="Proteomes" id="UP000596004">
    <property type="component" value="Chromosome"/>
</dbReference>
<gene>
    <name evidence="1" type="ORF">IPJ89_03320</name>
</gene>
<dbReference type="GO" id="GO:0032259">
    <property type="term" value="P:methylation"/>
    <property type="evidence" value="ECO:0007669"/>
    <property type="project" value="UniProtKB-KW"/>
</dbReference>
<accession>A0A7T9I1L8</accession>
<keyword evidence="1" id="KW-0808">Transferase</keyword>
<keyword evidence="1" id="KW-0489">Methyltransferase</keyword>
<evidence type="ECO:0000313" key="1">
    <source>
        <dbReference type="EMBL" id="QQR92166.1"/>
    </source>
</evidence>
<dbReference type="InterPro" id="IPR029063">
    <property type="entry name" value="SAM-dependent_MTases_sf"/>
</dbReference>
<reference evidence="1" key="1">
    <citation type="submission" date="2020-11" db="EMBL/GenBank/DDBJ databases">
        <title>Connecting structure to function with the recovery of over 1000 high-quality activated sludge metagenome-assembled genomes encoding full-length rRNA genes using long-read sequencing.</title>
        <authorList>
            <person name="Singleton C.M."/>
            <person name="Petriglieri F."/>
            <person name="Kristensen J.M."/>
            <person name="Kirkegaard R.H."/>
            <person name="Michaelsen T.Y."/>
            <person name="Andersen M.H."/>
            <person name="Karst S.M."/>
            <person name="Dueholm M.S."/>
            <person name="Nielsen P.H."/>
            <person name="Albertsen M."/>
        </authorList>
    </citation>
    <scope>NUCLEOTIDE SEQUENCE</scope>
    <source>
        <strain evidence="1">Fred_18-Q3-R57-64_BAT3C.431</strain>
    </source>
</reference>
<dbReference type="Pfam" id="PF01209">
    <property type="entry name" value="Ubie_methyltran"/>
    <property type="match status" value="1"/>
</dbReference>